<keyword evidence="5" id="KW-1185">Reference proteome</keyword>
<dbReference type="InterPro" id="IPR000010">
    <property type="entry name" value="Cystatin_dom"/>
</dbReference>
<name>A0A830C5M7_9LAMI</name>
<dbReference type="InterPro" id="IPR046350">
    <property type="entry name" value="Cystatin_sf"/>
</dbReference>
<gene>
    <name evidence="4" type="ORF">PHJA_001102800</name>
</gene>
<dbReference type="SUPFAM" id="SSF54403">
    <property type="entry name" value="Cystatin/monellin"/>
    <property type="match status" value="1"/>
</dbReference>
<dbReference type="OrthoDB" id="2016588at2759"/>
<feature type="domain" description="Cystatin" evidence="3">
    <location>
        <begin position="6"/>
        <end position="82"/>
    </location>
</feature>
<keyword evidence="1" id="KW-0646">Protease inhibitor</keyword>
<evidence type="ECO:0000256" key="1">
    <source>
        <dbReference type="ARBA" id="ARBA00022690"/>
    </source>
</evidence>
<dbReference type="CDD" id="cd00042">
    <property type="entry name" value="CY"/>
    <property type="match status" value="1"/>
</dbReference>
<evidence type="ECO:0000313" key="4">
    <source>
        <dbReference type="EMBL" id="GFP89591.1"/>
    </source>
</evidence>
<evidence type="ECO:0000256" key="2">
    <source>
        <dbReference type="ARBA" id="ARBA00022704"/>
    </source>
</evidence>
<dbReference type="GO" id="GO:0004869">
    <property type="term" value="F:cysteine-type endopeptidase inhibitor activity"/>
    <property type="evidence" value="ECO:0007669"/>
    <property type="project" value="UniProtKB-KW"/>
</dbReference>
<feature type="non-terminal residue" evidence="4">
    <location>
        <position position="1"/>
    </location>
</feature>
<accession>A0A830C5M7</accession>
<reference evidence="4" key="1">
    <citation type="submission" date="2020-07" db="EMBL/GenBank/DDBJ databases">
        <title>Ethylene signaling mediates host invasion by parasitic plants.</title>
        <authorList>
            <person name="Yoshida S."/>
        </authorList>
    </citation>
    <scope>NUCLEOTIDE SEQUENCE</scope>
    <source>
        <strain evidence="4">Okayama</strain>
    </source>
</reference>
<protein>
    <submittedName>
        <fullName evidence="4">Cysteine proteinase inhibitor 1</fullName>
    </submittedName>
</protein>
<dbReference type="Proteomes" id="UP000653305">
    <property type="component" value="Unassembled WGS sequence"/>
</dbReference>
<dbReference type="EMBL" id="BMAC01000196">
    <property type="protein sequence ID" value="GFP89591.1"/>
    <property type="molecule type" value="Genomic_DNA"/>
</dbReference>
<organism evidence="4 5">
    <name type="scientific">Phtheirospermum japonicum</name>
    <dbReference type="NCBI Taxonomy" id="374723"/>
    <lineage>
        <taxon>Eukaryota</taxon>
        <taxon>Viridiplantae</taxon>
        <taxon>Streptophyta</taxon>
        <taxon>Embryophyta</taxon>
        <taxon>Tracheophyta</taxon>
        <taxon>Spermatophyta</taxon>
        <taxon>Magnoliopsida</taxon>
        <taxon>eudicotyledons</taxon>
        <taxon>Gunneridae</taxon>
        <taxon>Pentapetalae</taxon>
        <taxon>asterids</taxon>
        <taxon>lamiids</taxon>
        <taxon>Lamiales</taxon>
        <taxon>Orobanchaceae</taxon>
        <taxon>Orobanchaceae incertae sedis</taxon>
        <taxon>Phtheirospermum</taxon>
    </lineage>
</organism>
<dbReference type="PANTHER" id="PTHR47364:SF2">
    <property type="entry name" value="CYSTEINE PROTEINASE INHIBITOR 5"/>
    <property type="match status" value="1"/>
</dbReference>
<dbReference type="Gene3D" id="3.10.450.10">
    <property type="match status" value="1"/>
</dbReference>
<evidence type="ECO:0000313" key="5">
    <source>
        <dbReference type="Proteomes" id="UP000653305"/>
    </source>
</evidence>
<keyword evidence="2" id="KW-0789">Thiol protease inhibitor</keyword>
<evidence type="ECO:0000259" key="3">
    <source>
        <dbReference type="Pfam" id="PF16845"/>
    </source>
</evidence>
<dbReference type="Pfam" id="PF16845">
    <property type="entry name" value="SQAPI"/>
    <property type="match status" value="1"/>
</dbReference>
<proteinExistence type="predicted"/>
<comment type="caution">
    <text evidence="4">The sequence shown here is derived from an EMBL/GenBank/DDBJ whole genome shotgun (WGS) entry which is preliminary data.</text>
</comment>
<dbReference type="PANTHER" id="PTHR47364">
    <property type="entry name" value="CYSTEINE PROTEINASE INHIBITOR 5"/>
    <property type="match status" value="1"/>
</dbReference>
<dbReference type="AlphaFoldDB" id="A0A830C5M7"/>
<sequence length="111" mass="12723">GDLYLINDLKRPEIVKLAKFAVAKHNKEANTSLSFVRIVRGDEQPMGGITYWLDIFANDGNIYRAVIDDLMGPQLLTNLLSFYKIEDQQFIAYYTPKTNDDQEYIAPTYSP</sequence>